<sequence>MDFARWKRTTTALGPQVPADAAELDKALPVHIPDFGETIPTGKARITWLGHASVLLEVPVDENGTTATILTDREFWIGPKRYRPTPLQVADLPRIDDVVLSHNHYDHMESTTLTQLHERFPALCWFVPLDNAHYLTPLGVGGSFFFSGNTAYCSSFKAIGHTFGGFSVSAIPIGAYGRARSSAFSIAMCPRPFRSTRTSRPGRRWVFTGVRGSWRNLEPKMELERLMACEMECLHDSFYTLDH</sequence>
<dbReference type="GO" id="GO:0005737">
    <property type="term" value="C:cytoplasm"/>
    <property type="evidence" value="ECO:0007669"/>
    <property type="project" value="TreeGrafter"/>
</dbReference>
<dbReference type="InterPro" id="IPR036866">
    <property type="entry name" value="RibonucZ/Hydroxyglut_hydro"/>
</dbReference>
<proteinExistence type="predicted"/>
<dbReference type="PANTHER" id="PTHR15032">
    <property type="entry name" value="N-ACYL-PHOSPHATIDYLETHANOLAMINE-HYDROLYZING PHOSPHOLIPASE D"/>
    <property type="match status" value="1"/>
</dbReference>
<dbReference type="AlphaFoldDB" id="A0A067BNH3"/>
<accession>A0A067BNH3</accession>
<dbReference type="SUPFAM" id="SSF56281">
    <property type="entry name" value="Metallo-hydrolase/oxidoreductase"/>
    <property type="match status" value="1"/>
</dbReference>
<name>A0A067BNH3_SAPPC</name>
<feature type="domain" description="Metallo-beta-lactamase" evidence="1">
    <location>
        <begin position="77"/>
        <end position="123"/>
    </location>
</feature>
<feature type="non-terminal residue" evidence="2">
    <location>
        <position position="243"/>
    </location>
</feature>
<dbReference type="Pfam" id="PF12706">
    <property type="entry name" value="Lactamase_B_2"/>
    <property type="match status" value="1"/>
</dbReference>
<dbReference type="VEuPathDB" id="FungiDB:SPRG_18230"/>
<dbReference type="KEGG" id="spar:SPRG_18230"/>
<dbReference type="Gene3D" id="3.60.15.10">
    <property type="entry name" value="Ribonuclease Z/Hydroxyacylglutathione hydrolase-like"/>
    <property type="match status" value="2"/>
</dbReference>
<gene>
    <name evidence="2" type="ORF">SPRG_18230</name>
</gene>
<dbReference type="Proteomes" id="UP000030745">
    <property type="component" value="Unassembled WGS sequence"/>
</dbReference>
<organism evidence="2 3">
    <name type="scientific">Saprolegnia parasitica (strain CBS 223.65)</name>
    <dbReference type="NCBI Taxonomy" id="695850"/>
    <lineage>
        <taxon>Eukaryota</taxon>
        <taxon>Sar</taxon>
        <taxon>Stramenopiles</taxon>
        <taxon>Oomycota</taxon>
        <taxon>Saprolegniomycetes</taxon>
        <taxon>Saprolegniales</taxon>
        <taxon>Saprolegniaceae</taxon>
        <taxon>Saprolegnia</taxon>
    </lineage>
</organism>
<dbReference type="PANTHER" id="PTHR15032:SF4">
    <property type="entry name" value="N-ACYL-PHOSPHATIDYLETHANOLAMINE-HYDROLYZING PHOSPHOLIPASE D"/>
    <property type="match status" value="1"/>
</dbReference>
<dbReference type="RefSeq" id="XP_012213056.1">
    <property type="nucleotide sequence ID" value="XM_012357666.1"/>
</dbReference>
<reference evidence="2 3" key="1">
    <citation type="journal article" date="2013" name="PLoS Genet.">
        <title>Distinctive expansion of potential virulence genes in the genome of the oomycete fish pathogen Saprolegnia parasitica.</title>
        <authorList>
            <person name="Jiang R.H."/>
            <person name="de Bruijn I."/>
            <person name="Haas B.J."/>
            <person name="Belmonte R."/>
            <person name="Lobach L."/>
            <person name="Christie J."/>
            <person name="van den Ackerveken G."/>
            <person name="Bottin A."/>
            <person name="Bulone V."/>
            <person name="Diaz-Moreno S.M."/>
            <person name="Dumas B."/>
            <person name="Fan L."/>
            <person name="Gaulin E."/>
            <person name="Govers F."/>
            <person name="Grenville-Briggs L.J."/>
            <person name="Horner N.R."/>
            <person name="Levin J.Z."/>
            <person name="Mammella M."/>
            <person name="Meijer H.J."/>
            <person name="Morris P."/>
            <person name="Nusbaum C."/>
            <person name="Oome S."/>
            <person name="Phillips A.J."/>
            <person name="van Rooyen D."/>
            <person name="Rzeszutek E."/>
            <person name="Saraiva M."/>
            <person name="Secombes C.J."/>
            <person name="Seidl M.F."/>
            <person name="Snel B."/>
            <person name="Stassen J.H."/>
            <person name="Sykes S."/>
            <person name="Tripathy S."/>
            <person name="van den Berg H."/>
            <person name="Vega-Arreguin J.C."/>
            <person name="Wawra S."/>
            <person name="Young S.K."/>
            <person name="Zeng Q."/>
            <person name="Dieguez-Uribeondo J."/>
            <person name="Russ C."/>
            <person name="Tyler B.M."/>
            <person name="van West P."/>
        </authorList>
    </citation>
    <scope>NUCLEOTIDE SEQUENCE [LARGE SCALE GENOMIC DNA]</scope>
    <source>
        <strain evidence="2 3">CBS 223.65</strain>
    </source>
</reference>
<dbReference type="GeneID" id="24139755"/>
<evidence type="ECO:0000259" key="1">
    <source>
        <dbReference type="Pfam" id="PF12706"/>
    </source>
</evidence>
<keyword evidence="3" id="KW-1185">Reference proteome</keyword>
<dbReference type="EMBL" id="KK584248">
    <property type="protein sequence ID" value="KDO16237.1"/>
    <property type="molecule type" value="Genomic_DNA"/>
</dbReference>
<protein>
    <recommendedName>
        <fullName evidence="1">Metallo-beta-lactamase domain-containing protein</fullName>
    </recommendedName>
</protein>
<evidence type="ECO:0000313" key="2">
    <source>
        <dbReference type="EMBL" id="KDO16237.1"/>
    </source>
</evidence>
<dbReference type="OrthoDB" id="332863at2759"/>
<evidence type="ECO:0000313" key="3">
    <source>
        <dbReference type="Proteomes" id="UP000030745"/>
    </source>
</evidence>
<dbReference type="InterPro" id="IPR001279">
    <property type="entry name" value="Metallo-B-lactamas"/>
</dbReference>